<feature type="compositionally biased region" description="Polar residues" evidence="1">
    <location>
        <begin position="54"/>
        <end position="73"/>
    </location>
</feature>
<feature type="region of interest" description="Disordered" evidence="1">
    <location>
        <begin position="51"/>
        <end position="124"/>
    </location>
</feature>
<organism evidence="2 3">
    <name type="scientific">Aspergillus saccharolyticus JOP 1030-1</name>
    <dbReference type="NCBI Taxonomy" id="1450539"/>
    <lineage>
        <taxon>Eukaryota</taxon>
        <taxon>Fungi</taxon>
        <taxon>Dikarya</taxon>
        <taxon>Ascomycota</taxon>
        <taxon>Pezizomycotina</taxon>
        <taxon>Eurotiomycetes</taxon>
        <taxon>Eurotiomycetidae</taxon>
        <taxon>Eurotiales</taxon>
        <taxon>Aspergillaceae</taxon>
        <taxon>Aspergillus</taxon>
        <taxon>Aspergillus subgen. Circumdati</taxon>
    </lineage>
</organism>
<name>A0A318ZPP0_9EURO</name>
<reference evidence="2 3" key="1">
    <citation type="submission" date="2016-12" db="EMBL/GenBank/DDBJ databases">
        <title>The genomes of Aspergillus section Nigri reveals drivers in fungal speciation.</title>
        <authorList>
            <consortium name="DOE Joint Genome Institute"/>
            <person name="Vesth T.C."/>
            <person name="Nybo J."/>
            <person name="Theobald S."/>
            <person name="Brandl J."/>
            <person name="Frisvad J.C."/>
            <person name="Nielsen K.F."/>
            <person name="Lyhne E.K."/>
            <person name="Kogle M.E."/>
            <person name="Kuo A."/>
            <person name="Riley R."/>
            <person name="Clum A."/>
            <person name="Nolan M."/>
            <person name="Lipzen A."/>
            <person name="Salamov A."/>
            <person name="Henrissat B."/>
            <person name="Wiebenga A."/>
            <person name="De Vries R.P."/>
            <person name="Grigoriev I.V."/>
            <person name="Mortensen U.H."/>
            <person name="Andersen M.R."/>
            <person name="Baker S.E."/>
        </authorList>
    </citation>
    <scope>NUCLEOTIDE SEQUENCE [LARGE SCALE GENOMIC DNA]</scope>
    <source>
        <strain evidence="2 3">JOP 1030-1</strain>
    </source>
</reference>
<dbReference type="OrthoDB" id="4460668at2759"/>
<dbReference type="EMBL" id="KZ821221">
    <property type="protein sequence ID" value="PYH48504.1"/>
    <property type="molecule type" value="Genomic_DNA"/>
</dbReference>
<dbReference type="AlphaFoldDB" id="A0A318ZPP0"/>
<accession>A0A318ZPP0</accession>
<dbReference type="Proteomes" id="UP000248349">
    <property type="component" value="Unassembled WGS sequence"/>
</dbReference>
<gene>
    <name evidence="2" type="ORF">BP01DRAFT_353662</name>
</gene>
<dbReference type="GeneID" id="37075471"/>
<evidence type="ECO:0000313" key="3">
    <source>
        <dbReference type="Proteomes" id="UP000248349"/>
    </source>
</evidence>
<evidence type="ECO:0000256" key="1">
    <source>
        <dbReference type="SAM" id="MobiDB-lite"/>
    </source>
</evidence>
<protein>
    <submittedName>
        <fullName evidence="2">Uncharacterized protein</fullName>
    </submittedName>
</protein>
<proteinExistence type="predicted"/>
<evidence type="ECO:0000313" key="2">
    <source>
        <dbReference type="EMBL" id="PYH48504.1"/>
    </source>
</evidence>
<dbReference type="RefSeq" id="XP_025434486.1">
    <property type="nucleotide sequence ID" value="XM_025574243.1"/>
</dbReference>
<keyword evidence="3" id="KW-1185">Reference proteome</keyword>
<sequence length="234" mass="26669">MGFCGLTPEYESWVESRNGRLRSLRRRQDPAATRILLPPGYVIQSVREAEDSPSYRSFPQEQDGSSQRKSNSPRLVCTDLPAVSPAAGAKTGLRINVQRSSQPNERRQKPMPKAQRDSPLRAPRILTLERLPNGLYKLRTPFHSLESSFIDLRSPKKVWPPAPPPSLRDWNTWETDSQSFHGNPPSSKISRLGTHVQSPFRGRFYRTSRDDNGRDDGTVNGRVSSWVLQNDEYW</sequence>
<feature type="compositionally biased region" description="Basic and acidic residues" evidence="1">
    <location>
        <begin position="104"/>
        <end position="119"/>
    </location>
</feature>